<gene>
    <name evidence="2" type="ORF">OLEA9_A087797</name>
</gene>
<name>A0A8S0UHI8_OLEEU</name>
<keyword evidence="1" id="KW-0175">Coiled coil</keyword>
<evidence type="ECO:0000313" key="3">
    <source>
        <dbReference type="Proteomes" id="UP000594638"/>
    </source>
</evidence>
<proteinExistence type="predicted"/>
<evidence type="ECO:0000256" key="1">
    <source>
        <dbReference type="SAM" id="Coils"/>
    </source>
</evidence>
<organism evidence="2 3">
    <name type="scientific">Olea europaea subsp. europaea</name>
    <dbReference type="NCBI Taxonomy" id="158383"/>
    <lineage>
        <taxon>Eukaryota</taxon>
        <taxon>Viridiplantae</taxon>
        <taxon>Streptophyta</taxon>
        <taxon>Embryophyta</taxon>
        <taxon>Tracheophyta</taxon>
        <taxon>Spermatophyta</taxon>
        <taxon>Magnoliopsida</taxon>
        <taxon>eudicotyledons</taxon>
        <taxon>Gunneridae</taxon>
        <taxon>Pentapetalae</taxon>
        <taxon>asterids</taxon>
        <taxon>lamiids</taxon>
        <taxon>Lamiales</taxon>
        <taxon>Oleaceae</taxon>
        <taxon>Oleeae</taxon>
        <taxon>Olea</taxon>
    </lineage>
</organism>
<evidence type="ECO:0000313" key="2">
    <source>
        <dbReference type="EMBL" id="CAA3017805.1"/>
    </source>
</evidence>
<dbReference type="EMBL" id="CACTIH010007744">
    <property type="protein sequence ID" value="CAA3017805.1"/>
    <property type="molecule type" value="Genomic_DNA"/>
</dbReference>
<keyword evidence="3" id="KW-1185">Reference proteome</keyword>
<dbReference type="Gramene" id="OE9A087797T1">
    <property type="protein sequence ID" value="OE9A087797C1"/>
    <property type="gene ID" value="OE9A087797"/>
</dbReference>
<protein>
    <submittedName>
        <fullName evidence="2">Uncharacterized protein</fullName>
    </submittedName>
</protein>
<feature type="coiled-coil region" evidence="1">
    <location>
        <begin position="22"/>
        <end position="56"/>
    </location>
</feature>
<dbReference type="Proteomes" id="UP000594638">
    <property type="component" value="Unassembled WGS sequence"/>
</dbReference>
<reference evidence="2 3" key="1">
    <citation type="submission" date="2019-12" db="EMBL/GenBank/DDBJ databases">
        <authorList>
            <person name="Alioto T."/>
            <person name="Alioto T."/>
            <person name="Gomez Garrido J."/>
        </authorList>
    </citation>
    <scope>NUCLEOTIDE SEQUENCE [LARGE SCALE GENOMIC DNA]</scope>
</reference>
<accession>A0A8S0UHI8</accession>
<dbReference type="AlphaFoldDB" id="A0A8S0UHI8"/>
<sequence length="118" mass="13647">MRMLVCNKLKWKDERSTLTIRMESKFAARSQLEKEMEEVKVRDDRLKKLLEQANSKVAEEVKISFTEKKISDLEITFPHEALSHQEAILANMTGTGTFGIQEDDEIASKQDDPYLKIT</sequence>
<comment type="caution">
    <text evidence="2">The sequence shown here is derived from an EMBL/GenBank/DDBJ whole genome shotgun (WGS) entry which is preliminary data.</text>
</comment>